<sequence>MANVERIEVFWKPITAHLIEVSSHSYPKLREWGALALTTLIKNAVKTKGDFSEPRRQQLILAPLQLMCEVEYGDVRRRQIECLVEVLQWAGQQLCAEQWPTVIDIVRAIVAGPHSFDEALIRQSYDALALIIADFLDILPFSCAQMLVETDAKYGAQQCELNISLSALGQLWTISDFVYRKSPKLSKEESETIWLVLYNCLSELCVDCRPPVRKSACQTLLQTIAAHGLALKINTWKHMVWKILFPMLDKVRALTRSASTVRTDSAALGASNILIHHSRDTEYKQWAETSVHTLSGVVKIFNAQRTLLLGLEDFSAAWATLLQYIEYLAASDNNEMSLAALKSFQEVLLGRVSQQSLADMGSRERSMGGTGNAPAGEEPPPLPEPLWIDSWQAWMRISRSLITPRPQNIPIPSPQHPSTTAAEKSDGPTKHYIPGPAHLTTILHVFSPLFERVKKKISVDELKYEGVPKILKGVVGVPVSTEQAPFIISTSAEITPTQEAVLDCVRVMYLEMVDSNSALRPALPDLLRLMLDFTILSIRAPQTEFLGKKKDNTQWWVQNMVPFAELSLRTVVEFYANTAHYQEVVQSTVLVDIVRCLSQPMEQKYECASQSTWKAAASAFITVVRLGLPIARQQVRLYRELWPAVADAVEQFLFTTSHPPTPLNADERKRHEFIDCQLIELVRTEVLPYASSLPPEFIQRIIEVLNRGSISTLDPNDVLALDSYLQRTDLSRVCFDALLSMSQSEEPDIIRSGLTNGSGLSSERTTPTRNASSLGTSAIASLLSRCRQVMVGFVRDEQGAGQLPLPQERTMEMVSVLRAIGILIEGLVRRTDAVTSDFYAELVTLYPLLVDCVPSSRADLQVEQSLISALKSYQTLLLLKSIIDEL</sequence>
<keyword evidence="4" id="KW-1185">Reference proteome</keyword>
<organism evidence="4 5">
    <name type="scientific">Toxocara canis</name>
    <name type="common">Canine roundworm</name>
    <dbReference type="NCBI Taxonomy" id="6265"/>
    <lineage>
        <taxon>Eukaryota</taxon>
        <taxon>Metazoa</taxon>
        <taxon>Ecdysozoa</taxon>
        <taxon>Nematoda</taxon>
        <taxon>Chromadorea</taxon>
        <taxon>Rhabditida</taxon>
        <taxon>Spirurina</taxon>
        <taxon>Ascaridomorpha</taxon>
        <taxon>Ascaridoidea</taxon>
        <taxon>Toxocaridae</taxon>
        <taxon>Toxocara</taxon>
    </lineage>
</organism>
<feature type="domain" description="Mon2 C-terminal" evidence="2">
    <location>
        <begin position="386"/>
        <end position="877"/>
    </location>
</feature>
<feature type="region of interest" description="Disordered" evidence="1">
    <location>
        <begin position="358"/>
        <end position="379"/>
    </location>
</feature>
<evidence type="ECO:0000313" key="5">
    <source>
        <dbReference type="WBParaSite" id="TCNE_0001263601-mRNA-1"/>
    </source>
</evidence>
<gene>
    <name evidence="3" type="ORF">TCNE_LOCUS12636</name>
</gene>
<dbReference type="SUPFAM" id="SSF48371">
    <property type="entry name" value="ARM repeat"/>
    <property type="match status" value="1"/>
</dbReference>
<feature type="region of interest" description="Disordered" evidence="1">
    <location>
        <begin position="749"/>
        <end position="772"/>
    </location>
</feature>
<feature type="compositionally biased region" description="Polar residues" evidence="1">
    <location>
        <begin position="753"/>
        <end position="772"/>
    </location>
</feature>
<evidence type="ECO:0000313" key="4">
    <source>
        <dbReference type="Proteomes" id="UP000050794"/>
    </source>
</evidence>
<dbReference type="AlphaFoldDB" id="A0A183UVW6"/>
<evidence type="ECO:0000259" key="2">
    <source>
        <dbReference type="Pfam" id="PF16206"/>
    </source>
</evidence>
<evidence type="ECO:0000313" key="3">
    <source>
        <dbReference type="EMBL" id="VDM43957.1"/>
    </source>
</evidence>
<dbReference type="EMBL" id="UYWY01021357">
    <property type="protein sequence ID" value="VDM43957.1"/>
    <property type="molecule type" value="Genomic_DNA"/>
</dbReference>
<dbReference type="WBParaSite" id="TCNE_0001263601-mRNA-1">
    <property type="protein sequence ID" value="TCNE_0001263601-mRNA-1"/>
    <property type="gene ID" value="TCNE_0001263601"/>
</dbReference>
<feature type="domain" description="Mon2 C-terminal" evidence="2">
    <location>
        <begin position="192"/>
        <end position="349"/>
    </location>
</feature>
<evidence type="ECO:0000256" key="1">
    <source>
        <dbReference type="SAM" id="MobiDB-lite"/>
    </source>
</evidence>
<dbReference type="InterPro" id="IPR016024">
    <property type="entry name" value="ARM-type_fold"/>
</dbReference>
<dbReference type="InterPro" id="IPR032817">
    <property type="entry name" value="Mon2_C"/>
</dbReference>
<accession>A0A183UVW6</accession>
<proteinExistence type="predicted"/>
<feature type="domain" description="Mon2 C-terminal" evidence="2">
    <location>
        <begin position="134"/>
        <end position="188"/>
    </location>
</feature>
<protein>
    <submittedName>
        <fullName evidence="5">Mon2_C domain-containing protein</fullName>
    </submittedName>
</protein>
<reference evidence="5" key="1">
    <citation type="submission" date="2016-06" db="UniProtKB">
        <authorList>
            <consortium name="WormBaseParasite"/>
        </authorList>
    </citation>
    <scope>IDENTIFICATION</scope>
</reference>
<dbReference type="Proteomes" id="UP000050794">
    <property type="component" value="Unassembled WGS sequence"/>
</dbReference>
<name>A0A183UVW6_TOXCA</name>
<reference evidence="3 4" key="2">
    <citation type="submission" date="2018-11" db="EMBL/GenBank/DDBJ databases">
        <authorList>
            <consortium name="Pathogen Informatics"/>
        </authorList>
    </citation>
    <scope>NUCLEOTIDE SEQUENCE [LARGE SCALE GENOMIC DNA]</scope>
</reference>
<dbReference type="Pfam" id="PF16206">
    <property type="entry name" value="Mon2_C"/>
    <property type="match status" value="3"/>
</dbReference>
<feature type="region of interest" description="Disordered" evidence="1">
    <location>
        <begin position="405"/>
        <end position="429"/>
    </location>
</feature>